<evidence type="ECO:0000313" key="3">
    <source>
        <dbReference type="EMBL" id="OWM72232.1"/>
    </source>
</evidence>
<evidence type="ECO:0000256" key="2">
    <source>
        <dbReference type="SAM" id="SignalP"/>
    </source>
</evidence>
<evidence type="ECO:0000313" key="6">
    <source>
        <dbReference type="Proteomes" id="UP000233551"/>
    </source>
</evidence>
<protein>
    <submittedName>
        <fullName evidence="3">Uncharacterized protein</fullName>
    </submittedName>
</protein>
<dbReference type="AlphaFoldDB" id="A0A218WJL1"/>
<organism evidence="3 5">
    <name type="scientific">Punica granatum</name>
    <name type="common">Pomegranate</name>
    <dbReference type="NCBI Taxonomy" id="22663"/>
    <lineage>
        <taxon>Eukaryota</taxon>
        <taxon>Viridiplantae</taxon>
        <taxon>Streptophyta</taxon>
        <taxon>Embryophyta</taxon>
        <taxon>Tracheophyta</taxon>
        <taxon>Spermatophyta</taxon>
        <taxon>Magnoliopsida</taxon>
        <taxon>eudicotyledons</taxon>
        <taxon>Gunneridae</taxon>
        <taxon>Pentapetalae</taxon>
        <taxon>rosids</taxon>
        <taxon>malvids</taxon>
        <taxon>Myrtales</taxon>
        <taxon>Lythraceae</taxon>
        <taxon>Punica</taxon>
    </lineage>
</organism>
<dbReference type="EMBL" id="MTKT01004293">
    <property type="protein sequence ID" value="OWM72232.1"/>
    <property type="molecule type" value="Genomic_DNA"/>
</dbReference>
<feature type="signal peptide" evidence="2">
    <location>
        <begin position="1"/>
        <end position="22"/>
    </location>
</feature>
<evidence type="ECO:0000256" key="1">
    <source>
        <dbReference type="SAM" id="MobiDB-lite"/>
    </source>
</evidence>
<name>A0A218WJL1_PUNGR</name>
<dbReference type="Proteomes" id="UP000233551">
    <property type="component" value="Unassembled WGS sequence"/>
</dbReference>
<feature type="chain" id="PRO_5014071688" evidence="2">
    <location>
        <begin position="23"/>
        <end position="94"/>
    </location>
</feature>
<proteinExistence type="predicted"/>
<dbReference type="Proteomes" id="UP000197138">
    <property type="component" value="Unassembled WGS sequence"/>
</dbReference>
<accession>A0A218WJL1</accession>
<feature type="compositionally biased region" description="Low complexity" evidence="1">
    <location>
        <begin position="32"/>
        <end position="45"/>
    </location>
</feature>
<reference evidence="3" key="2">
    <citation type="submission" date="2017-06" db="EMBL/GenBank/DDBJ databases">
        <title>The pomegranate genome and the genomics of punicalagin biosynthesis.</title>
        <authorList>
            <person name="Xu C."/>
        </authorList>
    </citation>
    <scope>NUCLEOTIDE SEQUENCE [LARGE SCALE GENOMIC DNA]</scope>
    <source>
        <tissue evidence="3">Fresh leaf</tissue>
    </source>
</reference>
<dbReference type="EMBL" id="PGOL01000824">
    <property type="protein sequence ID" value="PKI64387.1"/>
    <property type="molecule type" value="Genomic_DNA"/>
</dbReference>
<keyword evidence="2" id="KW-0732">Signal</keyword>
<keyword evidence="6" id="KW-1185">Reference proteome</keyword>
<feature type="compositionally biased region" description="Basic and acidic residues" evidence="1">
    <location>
        <begin position="52"/>
        <end position="62"/>
    </location>
</feature>
<gene>
    <name evidence="3" type="ORF">CDL15_Pgr018117</name>
    <name evidence="4" type="ORF">CRG98_015247</name>
</gene>
<sequence length="94" mass="9949">MNSMFSCFDALCAELLGLKVSAIPTPWTVNPSSSSSSLQQSVQRSKFPGDGISKEDKIEKAGAHAPGQQPSTRSGPCIAPELDGLNCFETIVLH</sequence>
<evidence type="ECO:0000313" key="4">
    <source>
        <dbReference type="EMBL" id="PKI64387.1"/>
    </source>
</evidence>
<dbReference type="PANTHER" id="PTHR33641">
    <property type="entry name" value="OS06G0133500 PROTEIN"/>
    <property type="match status" value="1"/>
</dbReference>
<evidence type="ECO:0000313" key="5">
    <source>
        <dbReference type="Proteomes" id="UP000197138"/>
    </source>
</evidence>
<reference evidence="4 6" key="3">
    <citation type="submission" date="2017-11" db="EMBL/GenBank/DDBJ databases">
        <title>De-novo sequencing of pomegranate (Punica granatum L.) genome.</title>
        <authorList>
            <person name="Akparov Z."/>
            <person name="Amiraslanov A."/>
            <person name="Hajiyeva S."/>
            <person name="Abbasov M."/>
            <person name="Kaur K."/>
            <person name="Hamwieh A."/>
            <person name="Solovyev V."/>
            <person name="Salamov A."/>
            <person name="Braich B."/>
            <person name="Kosarev P."/>
            <person name="Mahmoud A."/>
            <person name="Hajiyev E."/>
            <person name="Babayeva S."/>
            <person name="Izzatullayeva V."/>
            <person name="Mammadov A."/>
            <person name="Mammadov A."/>
            <person name="Sharifova S."/>
            <person name="Ojaghi J."/>
            <person name="Eynullazada K."/>
            <person name="Bayramov B."/>
            <person name="Abdulazimova A."/>
            <person name="Shahmuradov I."/>
        </authorList>
    </citation>
    <scope>NUCLEOTIDE SEQUENCE [LARGE SCALE GENOMIC DNA]</scope>
    <source>
        <strain evidence="4">AG2017</strain>
        <strain evidence="6">cv. AG2017</strain>
        <tissue evidence="4">Leaf</tissue>
    </source>
</reference>
<comment type="caution">
    <text evidence="3">The sequence shown here is derived from an EMBL/GenBank/DDBJ whole genome shotgun (WGS) entry which is preliminary data.</text>
</comment>
<reference evidence="5" key="1">
    <citation type="journal article" date="2017" name="Plant J.">
        <title>The pomegranate (Punica granatum L.) genome and the genomics of punicalagin biosynthesis.</title>
        <authorList>
            <person name="Qin G."/>
            <person name="Xu C."/>
            <person name="Ming R."/>
            <person name="Tang H."/>
            <person name="Guyot R."/>
            <person name="Kramer E.M."/>
            <person name="Hu Y."/>
            <person name="Yi X."/>
            <person name="Qi Y."/>
            <person name="Xu X."/>
            <person name="Gao Z."/>
            <person name="Pan H."/>
            <person name="Jian J."/>
            <person name="Tian Y."/>
            <person name="Yue Z."/>
            <person name="Xu Y."/>
        </authorList>
    </citation>
    <scope>NUCLEOTIDE SEQUENCE [LARGE SCALE GENOMIC DNA]</scope>
    <source>
        <strain evidence="5">cv. Dabenzi</strain>
    </source>
</reference>
<feature type="region of interest" description="Disordered" evidence="1">
    <location>
        <begin position="29"/>
        <end position="80"/>
    </location>
</feature>
<dbReference type="PANTHER" id="PTHR33641:SF15">
    <property type="entry name" value="AVR9_CF-9 RAPIDLY ELICITED PROTEIN"/>
    <property type="match status" value="1"/>
</dbReference>